<evidence type="ECO:0000256" key="10">
    <source>
        <dbReference type="ARBA" id="ARBA00023303"/>
    </source>
</evidence>
<evidence type="ECO:0000313" key="15">
    <source>
        <dbReference type="Proteomes" id="UP000009168"/>
    </source>
</evidence>
<keyword evidence="6 12" id="KW-0472">Membrane</keyword>
<keyword evidence="7" id="KW-0675">Receptor</keyword>
<evidence type="ECO:0000256" key="11">
    <source>
        <dbReference type="SAM" id="MobiDB-lite"/>
    </source>
</evidence>
<keyword evidence="15" id="KW-1185">Reference proteome</keyword>
<keyword evidence="4 12" id="KW-1133">Transmembrane helix</keyword>
<evidence type="ECO:0000256" key="8">
    <source>
        <dbReference type="ARBA" id="ARBA00023180"/>
    </source>
</evidence>
<dbReference type="Pfam" id="PF00060">
    <property type="entry name" value="Lig_chan"/>
    <property type="match status" value="1"/>
</dbReference>
<feature type="transmembrane region" description="Helical" evidence="12">
    <location>
        <begin position="279"/>
        <end position="304"/>
    </location>
</feature>
<evidence type="ECO:0000313" key="14">
    <source>
        <dbReference type="EMBL" id="EAR90882.2"/>
    </source>
</evidence>
<evidence type="ECO:0000256" key="9">
    <source>
        <dbReference type="ARBA" id="ARBA00023286"/>
    </source>
</evidence>
<feature type="region of interest" description="Disordered" evidence="11">
    <location>
        <begin position="555"/>
        <end position="577"/>
    </location>
</feature>
<keyword evidence="3 12" id="KW-0812">Transmembrane</keyword>
<dbReference type="InterPro" id="IPR015683">
    <property type="entry name" value="Ionotropic_Glu_rcpt"/>
</dbReference>
<dbReference type="AlphaFoldDB" id="I7MDS8"/>
<evidence type="ECO:0000259" key="13">
    <source>
        <dbReference type="Pfam" id="PF00060"/>
    </source>
</evidence>
<proteinExistence type="predicted"/>
<evidence type="ECO:0000256" key="12">
    <source>
        <dbReference type="SAM" id="Phobius"/>
    </source>
</evidence>
<evidence type="ECO:0000256" key="5">
    <source>
        <dbReference type="ARBA" id="ARBA00023065"/>
    </source>
</evidence>
<dbReference type="EMBL" id="GG662793">
    <property type="protein sequence ID" value="EAR90882.2"/>
    <property type="molecule type" value="Genomic_DNA"/>
</dbReference>
<gene>
    <name evidence="14" type="ORF">TTHERM_00144870</name>
</gene>
<evidence type="ECO:0000256" key="7">
    <source>
        <dbReference type="ARBA" id="ARBA00023170"/>
    </source>
</evidence>
<dbReference type="InterPro" id="IPR001320">
    <property type="entry name" value="Iontro_rcpt_C"/>
</dbReference>
<organism evidence="14 15">
    <name type="scientific">Tetrahymena thermophila (strain SB210)</name>
    <dbReference type="NCBI Taxonomy" id="312017"/>
    <lineage>
        <taxon>Eukaryota</taxon>
        <taxon>Sar</taxon>
        <taxon>Alveolata</taxon>
        <taxon>Ciliophora</taxon>
        <taxon>Intramacronucleata</taxon>
        <taxon>Oligohymenophorea</taxon>
        <taxon>Hymenostomatida</taxon>
        <taxon>Tetrahymenina</taxon>
        <taxon>Tetrahymenidae</taxon>
        <taxon>Tetrahymena</taxon>
    </lineage>
</organism>
<comment type="subcellular location">
    <subcellularLocation>
        <location evidence="1">Membrane</location>
        <topology evidence="1">Multi-pass membrane protein</topology>
    </subcellularLocation>
</comment>
<dbReference type="InParanoid" id="I7MDS8"/>
<dbReference type="STRING" id="312017.I7MDS8"/>
<sequence>MTNKKIRISRNMKIISFKHLIYLFFTFVSVFSQTQNVGALNFGPMMQCTIGKTLLLSDIINQRAQYQNSEQIPDFNGYELDILIRTVINNGLSFSSIQLTCYETQNDLENALSQGNIIYGIGGIQIDYTKLSQGFFYSLPLYTGGLKIAVRVNNDKTIWSFFDPFHWSLWVVMLVTTLFVSVVTWIFEDSNIQSYWCKSNKENSQKTNSNNESQNQKAQQINNVYEESRQEESNNSKNSLIKSHQNMQAFSNFLEMLWQSFSSLFFASSIRLQKFSSRIVFLGFWFVVIIVSATYVSNLTVLLAQSKNISQISSFQDIINSADVKIYTFQEYVGTYINPSIFKGKQQDIFVTFPKTKDGLNQLVKEFYQSSNSQNYLNHILLIDFPIVHNINSLYPCTTSILYETLSNFNYGVITKNQAVLKSLNSLLYNFIDDPYWLNQIQVYLNSTPIENSCYIKQKSIDLRSLSGLWIFIGVAIVIAIIINRIEALKLKYALKSQQKLKDQENNNQKNQIEKEVKQPKQIELQNLNNQKELEEIQSPIKKVEEGSQVHDIRNTQKSKLNQNSIDDQNIQANNNGPSKFDKYASYQKRDQSLFLSNNDIQADQNNQIWSDFLMVSDYIHIPSKDIHLQAEEDIKNQVNLVEQIIKKRFNNVEENIIRIMKKCPIKIGNKYNQDLEKIEEKLTIKKFKTNID</sequence>
<dbReference type="PANTHER" id="PTHR18966">
    <property type="entry name" value="IONOTROPIC GLUTAMATE RECEPTOR"/>
    <property type="match status" value="1"/>
</dbReference>
<keyword evidence="2" id="KW-0813">Transport</keyword>
<dbReference type="OrthoDB" id="5984008at2759"/>
<dbReference type="GO" id="GO:0015276">
    <property type="term" value="F:ligand-gated monoatomic ion channel activity"/>
    <property type="evidence" value="ECO:0007669"/>
    <property type="project" value="InterPro"/>
</dbReference>
<dbReference type="RefSeq" id="XP_001011127.2">
    <property type="nucleotide sequence ID" value="XM_001011127.2"/>
</dbReference>
<keyword evidence="8" id="KW-0325">Glycoprotein</keyword>
<name>I7MDS8_TETTS</name>
<keyword evidence="9" id="KW-1071">Ligand-gated ion channel</keyword>
<feature type="domain" description="Ionotropic glutamate receptor C-terminal" evidence="13">
    <location>
        <begin position="166"/>
        <end position="476"/>
    </location>
</feature>
<dbReference type="eggNOG" id="KOG1052">
    <property type="taxonomic scope" value="Eukaryota"/>
</dbReference>
<dbReference type="GO" id="GO:0016020">
    <property type="term" value="C:membrane"/>
    <property type="evidence" value="ECO:0007669"/>
    <property type="project" value="UniProtKB-SubCell"/>
</dbReference>
<feature type="transmembrane region" description="Helical" evidence="12">
    <location>
        <begin position="467"/>
        <end position="486"/>
    </location>
</feature>
<evidence type="ECO:0000256" key="6">
    <source>
        <dbReference type="ARBA" id="ARBA00023136"/>
    </source>
</evidence>
<keyword evidence="5" id="KW-0406">Ion transport</keyword>
<dbReference type="KEGG" id="tet:TTHERM_00144870"/>
<evidence type="ECO:0000256" key="3">
    <source>
        <dbReference type="ARBA" id="ARBA00022692"/>
    </source>
</evidence>
<dbReference type="Proteomes" id="UP000009168">
    <property type="component" value="Unassembled WGS sequence"/>
</dbReference>
<protein>
    <submittedName>
        <fullName evidence="14">Ligand-gated ion channel protein</fullName>
    </submittedName>
</protein>
<feature type="transmembrane region" description="Helical" evidence="12">
    <location>
        <begin position="167"/>
        <end position="187"/>
    </location>
</feature>
<dbReference type="GeneID" id="7827756"/>
<keyword evidence="10" id="KW-0407">Ion channel</keyword>
<accession>I7MDS8</accession>
<feature type="compositionally biased region" description="Polar residues" evidence="11">
    <location>
        <begin position="556"/>
        <end position="577"/>
    </location>
</feature>
<dbReference type="Gene3D" id="1.10.287.70">
    <property type="match status" value="1"/>
</dbReference>
<evidence type="ECO:0000256" key="1">
    <source>
        <dbReference type="ARBA" id="ARBA00004141"/>
    </source>
</evidence>
<evidence type="ECO:0000256" key="4">
    <source>
        <dbReference type="ARBA" id="ARBA00022989"/>
    </source>
</evidence>
<evidence type="ECO:0000256" key="2">
    <source>
        <dbReference type="ARBA" id="ARBA00022448"/>
    </source>
</evidence>
<reference evidence="15" key="1">
    <citation type="journal article" date="2006" name="PLoS Biol.">
        <title>Macronuclear genome sequence of the ciliate Tetrahymena thermophila, a model eukaryote.</title>
        <authorList>
            <person name="Eisen J.A."/>
            <person name="Coyne R.S."/>
            <person name="Wu M."/>
            <person name="Wu D."/>
            <person name="Thiagarajan M."/>
            <person name="Wortman J.R."/>
            <person name="Badger J.H."/>
            <person name="Ren Q."/>
            <person name="Amedeo P."/>
            <person name="Jones K.M."/>
            <person name="Tallon L.J."/>
            <person name="Delcher A.L."/>
            <person name="Salzberg S.L."/>
            <person name="Silva J.C."/>
            <person name="Haas B.J."/>
            <person name="Majoros W.H."/>
            <person name="Farzad M."/>
            <person name="Carlton J.M."/>
            <person name="Smith R.K. Jr."/>
            <person name="Garg J."/>
            <person name="Pearlman R.E."/>
            <person name="Karrer K.M."/>
            <person name="Sun L."/>
            <person name="Manning G."/>
            <person name="Elde N.C."/>
            <person name="Turkewitz A.P."/>
            <person name="Asai D.J."/>
            <person name="Wilkes D.E."/>
            <person name="Wang Y."/>
            <person name="Cai H."/>
            <person name="Collins K."/>
            <person name="Stewart B.A."/>
            <person name="Lee S.R."/>
            <person name="Wilamowska K."/>
            <person name="Weinberg Z."/>
            <person name="Ruzzo W.L."/>
            <person name="Wloga D."/>
            <person name="Gaertig J."/>
            <person name="Frankel J."/>
            <person name="Tsao C.-C."/>
            <person name="Gorovsky M.A."/>
            <person name="Keeling P.J."/>
            <person name="Waller R.F."/>
            <person name="Patron N.J."/>
            <person name="Cherry J.M."/>
            <person name="Stover N.A."/>
            <person name="Krieger C.J."/>
            <person name="del Toro C."/>
            <person name="Ryder H.F."/>
            <person name="Williamson S.C."/>
            <person name="Barbeau R.A."/>
            <person name="Hamilton E.P."/>
            <person name="Orias E."/>
        </authorList>
    </citation>
    <scope>NUCLEOTIDE SEQUENCE [LARGE SCALE GENOMIC DNA]</scope>
    <source>
        <strain evidence="15">SB210</strain>
    </source>
</reference>